<gene>
    <name evidence="2" type="ORF">JRQ81_017363</name>
</gene>
<dbReference type="AlphaFoldDB" id="A0A9Q1AZW6"/>
<organism evidence="2 3">
    <name type="scientific">Phrynocephalus forsythii</name>
    <dbReference type="NCBI Taxonomy" id="171643"/>
    <lineage>
        <taxon>Eukaryota</taxon>
        <taxon>Metazoa</taxon>
        <taxon>Chordata</taxon>
        <taxon>Craniata</taxon>
        <taxon>Vertebrata</taxon>
        <taxon>Euteleostomi</taxon>
        <taxon>Lepidosauria</taxon>
        <taxon>Squamata</taxon>
        <taxon>Bifurcata</taxon>
        <taxon>Unidentata</taxon>
        <taxon>Episquamata</taxon>
        <taxon>Toxicofera</taxon>
        <taxon>Iguania</taxon>
        <taxon>Acrodonta</taxon>
        <taxon>Agamidae</taxon>
        <taxon>Agaminae</taxon>
        <taxon>Phrynocephalus</taxon>
    </lineage>
</organism>
<dbReference type="EMBL" id="JAPFRF010000008">
    <property type="protein sequence ID" value="KAJ7324343.1"/>
    <property type="molecule type" value="Genomic_DNA"/>
</dbReference>
<dbReference type="OrthoDB" id="10574669at2759"/>
<protein>
    <submittedName>
        <fullName evidence="2">Uncharacterized protein</fullName>
    </submittedName>
</protein>
<evidence type="ECO:0000313" key="3">
    <source>
        <dbReference type="Proteomes" id="UP001142489"/>
    </source>
</evidence>
<evidence type="ECO:0000256" key="1">
    <source>
        <dbReference type="SAM" id="MobiDB-lite"/>
    </source>
</evidence>
<reference evidence="2" key="1">
    <citation type="journal article" date="2023" name="DNA Res.">
        <title>Chromosome-level genome assembly of Phrynocephalus forsythii using third-generation DNA sequencing and Hi-C analysis.</title>
        <authorList>
            <person name="Qi Y."/>
            <person name="Zhao W."/>
            <person name="Zhao Y."/>
            <person name="Niu C."/>
            <person name="Cao S."/>
            <person name="Zhang Y."/>
        </authorList>
    </citation>
    <scope>NUCLEOTIDE SEQUENCE</scope>
    <source>
        <tissue evidence="2">Muscle</tissue>
    </source>
</reference>
<feature type="compositionally biased region" description="Basic and acidic residues" evidence="1">
    <location>
        <begin position="99"/>
        <end position="111"/>
    </location>
</feature>
<dbReference type="Proteomes" id="UP001142489">
    <property type="component" value="Unassembled WGS sequence"/>
</dbReference>
<keyword evidence="3" id="KW-1185">Reference proteome</keyword>
<evidence type="ECO:0000313" key="2">
    <source>
        <dbReference type="EMBL" id="KAJ7324343.1"/>
    </source>
</evidence>
<name>A0A9Q1AZW6_9SAUR</name>
<feature type="region of interest" description="Disordered" evidence="1">
    <location>
        <begin position="1"/>
        <end position="111"/>
    </location>
</feature>
<proteinExistence type="predicted"/>
<comment type="caution">
    <text evidence="2">The sequence shown here is derived from an EMBL/GenBank/DDBJ whole genome shotgun (WGS) entry which is preliminary data.</text>
</comment>
<feature type="compositionally biased region" description="Low complexity" evidence="1">
    <location>
        <begin position="60"/>
        <end position="75"/>
    </location>
</feature>
<sequence>MSAGPGCDTSRKRIRLSAAFPSPPEIEAAPRSSPEEGEAPSWKRTGTPQEPLSPPRPSEQEPGGSSSSSSSKKSQGCPTATVGNKVYKQRRITSWMENKGPRTVESKSLQE</sequence>
<accession>A0A9Q1AZW6</accession>